<keyword evidence="4 5" id="KW-0472">Membrane</keyword>
<dbReference type="EMBL" id="JAVFWL010000004">
    <property type="protein sequence ID" value="KAK6749576.1"/>
    <property type="molecule type" value="Genomic_DNA"/>
</dbReference>
<dbReference type="Proteomes" id="UP001303046">
    <property type="component" value="Unassembled WGS sequence"/>
</dbReference>
<evidence type="ECO:0000256" key="3">
    <source>
        <dbReference type="ARBA" id="ARBA00022989"/>
    </source>
</evidence>
<accession>A0ABR1DJC0</accession>
<feature type="transmembrane region" description="Helical" evidence="5">
    <location>
        <begin position="206"/>
        <end position="228"/>
    </location>
</feature>
<dbReference type="InterPro" id="IPR019424">
    <property type="entry name" value="7TM_GPCR_Srsx"/>
</dbReference>
<evidence type="ECO:0000259" key="6">
    <source>
        <dbReference type="PROSITE" id="PS50262"/>
    </source>
</evidence>
<organism evidence="7 8">
    <name type="scientific">Necator americanus</name>
    <name type="common">Human hookworm</name>
    <dbReference type="NCBI Taxonomy" id="51031"/>
    <lineage>
        <taxon>Eukaryota</taxon>
        <taxon>Metazoa</taxon>
        <taxon>Ecdysozoa</taxon>
        <taxon>Nematoda</taxon>
        <taxon>Chromadorea</taxon>
        <taxon>Rhabditida</taxon>
        <taxon>Rhabditina</taxon>
        <taxon>Rhabditomorpha</taxon>
        <taxon>Strongyloidea</taxon>
        <taxon>Ancylostomatidae</taxon>
        <taxon>Bunostominae</taxon>
        <taxon>Necator</taxon>
    </lineage>
</organism>
<dbReference type="PANTHER" id="PTHR23360:SF67">
    <property type="entry name" value="G-PROTEIN COUPLED RECEPTORS FAMILY 1 PROFILE DOMAIN-CONTAINING PROTEIN"/>
    <property type="match status" value="1"/>
</dbReference>
<keyword evidence="2 5" id="KW-0812">Transmembrane</keyword>
<evidence type="ECO:0000313" key="8">
    <source>
        <dbReference type="Proteomes" id="UP001303046"/>
    </source>
</evidence>
<dbReference type="SMART" id="SM01381">
    <property type="entry name" value="7TM_GPCR_Srsx"/>
    <property type="match status" value="1"/>
</dbReference>
<dbReference type="SUPFAM" id="SSF81321">
    <property type="entry name" value="Family A G protein-coupled receptor-like"/>
    <property type="match status" value="1"/>
</dbReference>
<evidence type="ECO:0000256" key="4">
    <source>
        <dbReference type="ARBA" id="ARBA00023136"/>
    </source>
</evidence>
<dbReference type="InterPro" id="IPR017452">
    <property type="entry name" value="GPCR_Rhodpsn_7TM"/>
</dbReference>
<keyword evidence="8" id="KW-1185">Reference proteome</keyword>
<sequence length="415" mass="46829">MCQSVAVGGDFLGLGRKRIRFSSVKSLMQSDIVKKLIDVAPIVIPIIIAYFEVVGLFGNINLIAATARHKHLRTKHGILLALTTFYQTFCLLGELANVAAAVLGGSLKKQDVCFLLMIPYIWFCCMQSTMFLILSLDMLFSVTLPLKHMVIREWIYASVASIPPILYASLIITMNSLEVLIGNKHNNTVVVCNPSLSMDSGVANFWVNWNAFSNLGVLIVYFSVYLLVMNKEKQQQKLGRVMTNAGEKQADKQQRQSFPLRKSLSLNSLNAQVKKAVEGKRTLISLMWLMAIFTLTWCTCMFSQGIVSWMPPSDIKIFVEAYSIIFAMMSYSVNYYVYFARNPTYRKAFLQQLACLLPKRIWNTNFLSNTTRTPRNVKAIAHSLSMPSTYHRQNKPGMTRQNDTNSSCRFEIGGV</sequence>
<evidence type="ECO:0000256" key="2">
    <source>
        <dbReference type="ARBA" id="ARBA00022692"/>
    </source>
</evidence>
<protein>
    <recommendedName>
        <fullName evidence="6">G-protein coupled receptors family 1 profile domain-containing protein</fullName>
    </recommendedName>
</protein>
<keyword evidence="3 5" id="KW-1133">Transmembrane helix</keyword>
<feature type="transmembrane region" description="Helical" evidence="5">
    <location>
        <begin position="77"/>
        <end position="100"/>
    </location>
</feature>
<feature type="transmembrane region" description="Helical" evidence="5">
    <location>
        <begin position="283"/>
        <end position="309"/>
    </location>
</feature>
<dbReference type="PANTHER" id="PTHR23360">
    <property type="entry name" value="G-PROTEIN COUPLED RECEPTORS FAMILY 1 PROFILE DOMAIN-CONTAINING PROTEIN-RELATED"/>
    <property type="match status" value="1"/>
</dbReference>
<feature type="transmembrane region" description="Helical" evidence="5">
    <location>
        <begin position="42"/>
        <end position="65"/>
    </location>
</feature>
<comment type="caution">
    <text evidence="7">The sequence shown here is derived from an EMBL/GenBank/DDBJ whole genome shotgun (WGS) entry which is preliminary data.</text>
</comment>
<gene>
    <name evidence="7" type="primary">Necator_chrIV.g15203</name>
    <name evidence="7" type="ORF">RB195_001908</name>
</gene>
<proteinExistence type="predicted"/>
<feature type="transmembrane region" description="Helical" evidence="5">
    <location>
        <begin position="321"/>
        <end position="339"/>
    </location>
</feature>
<dbReference type="Gene3D" id="1.20.1070.10">
    <property type="entry name" value="Rhodopsin 7-helix transmembrane proteins"/>
    <property type="match status" value="1"/>
</dbReference>
<evidence type="ECO:0000256" key="1">
    <source>
        <dbReference type="ARBA" id="ARBA00004370"/>
    </source>
</evidence>
<dbReference type="InterPro" id="IPR047130">
    <property type="entry name" value="7TM_GPCR_Srsx_nematod"/>
</dbReference>
<evidence type="ECO:0000313" key="7">
    <source>
        <dbReference type="EMBL" id="KAK6749576.1"/>
    </source>
</evidence>
<feature type="transmembrane region" description="Helical" evidence="5">
    <location>
        <begin position="154"/>
        <end position="174"/>
    </location>
</feature>
<feature type="transmembrane region" description="Helical" evidence="5">
    <location>
        <begin position="120"/>
        <end position="142"/>
    </location>
</feature>
<dbReference type="PROSITE" id="PS50262">
    <property type="entry name" value="G_PROTEIN_RECEP_F1_2"/>
    <property type="match status" value="1"/>
</dbReference>
<comment type="subcellular location">
    <subcellularLocation>
        <location evidence="1">Membrane</location>
    </subcellularLocation>
</comment>
<evidence type="ECO:0000256" key="5">
    <source>
        <dbReference type="SAM" id="Phobius"/>
    </source>
</evidence>
<reference evidence="7 8" key="1">
    <citation type="submission" date="2023-08" db="EMBL/GenBank/DDBJ databases">
        <title>A Necator americanus chromosomal reference genome.</title>
        <authorList>
            <person name="Ilik V."/>
            <person name="Petrzelkova K.J."/>
            <person name="Pardy F."/>
            <person name="Fuh T."/>
            <person name="Niatou-Singa F.S."/>
            <person name="Gouil Q."/>
            <person name="Baker L."/>
            <person name="Ritchie M.E."/>
            <person name="Jex A.R."/>
            <person name="Gazzola D."/>
            <person name="Li H."/>
            <person name="Toshio Fujiwara R."/>
            <person name="Zhan B."/>
            <person name="Aroian R.V."/>
            <person name="Pafco B."/>
            <person name="Schwarz E.M."/>
        </authorList>
    </citation>
    <scope>NUCLEOTIDE SEQUENCE [LARGE SCALE GENOMIC DNA]</scope>
    <source>
        <strain evidence="7 8">Aroian</strain>
        <tissue evidence="7">Whole animal</tissue>
    </source>
</reference>
<dbReference type="InterPro" id="IPR000276">
    <property type="entry name" value="GPCR_Rhodpsn"/>
</dbReference>
<name>A0ABR1DJC0_NECAM</name>
<dbReference type="Pfam" id="PF10320">
    <property type="entry name" value="7TM_GPCR_Srsx"/>
    <property type="match status" value="1"/>
</dbReference>
<feature type="domain" description="G-protein coupled receptors family 1 profile" evidence="6">
    <location>
        <begin position="58"/>
        <end position="338"/>
    </location>
</feature>